<sequence>MTHEDSPLLLAMASAPVQIFLLTSLQDGDLSPLQRQQFVRLSQDAHFRELFAPLQQLGCSAALWLHQEYLHPDGPFHRLQLIRQQLEAGLSPAHCLLFKQQLLAFGETLIRLGHLPAEQQDCLMLHTGDIMLDGLHQMLFDQPEPAD</sequence>
<evidence type="ECO:0000313" key="1">
    <source>
        <dbReference type="EMBL" id="MFC3914752.1"/>
    </source>
</evidence>
<reference evidence="2" key="1">
    <citation type="journal article" date="2019" name="Int. J. Syst. Evol. Microbiol.">
        <title>The Global Catalogue of Microorganisms (GCM) 10K type strain sequencing project: providing services to taxonomists for standard genome sequencing and annotation.</title>
        <authorList>
            <consortium name="The Broad Institute Genomics Platform"/>
            <consortium name="The Broad Institute Genome Sequencing Center for Infectious Disease"/>
            <person name="Wu L."/>
            <person name="Ma J."/>
        </authorList>
    </citation>
    <scope>NUCLEOTIDE SEQUENCE [LARGE SCALE GENOMIC DNA]</scope>
    <source>
        <strain evidence="2">CCUG 54939</strain>
    </source>
</reference>
<protein>
    <submittedName>
        <fullName evidence="1">Uncharacterized protein</fullName>
    </submittedName>
</protein>
<proteinExistence type="predicted"/>
<name>A0ABV8CRG2_9GAMM</name>
<organism evidence="1 2">
    <name type="scientific">Pseudaeromonas sharmana</name>
    <dbReference type="NCBI Taxonomy" id="328412"/>
    <lineage>
        <taxon>Bacteria</taxon>
        <taxon>Pseudomonadati</taxon>
        <taxon>Pseudomonadota</taxon>
        <taxon>Gammaproteobacteria</taxon>
        <taxon>Aeromonadales</taxon>
        <taxon>Aeromonadaceae</taxon>
        <taxon>Pseudaeromonas</taxon>
    </lineage>
</organism>
<evidence type="ECO:0000313" key="2">
    <source>
        <dbReference type="Proteomes" id="UP001595692"/>
    </source>
</evidence>
<dbReference type="EMBL" id="JBHSAF010000015">
    <property type="protein sequence ID" value="MFC3914752.1"/>
    <property type="molecule type" value="Genomic_DNA"/>
</dbReference>
<comment type="caution">
    <text evidence="1">The sequence shown here is derived from an EMBL/GenBank/DDBJ whole genome shotgun (WGS) entry which is preliminary data.</text>
</comment>
<keyword evidence="2" id="KW-1185">Reference proteome</keyword>
<accession>A0ABV8CRG2</accession>
<dbReference type="RefSeq" id="WP_377154069.1">
    <property type="nucleotide sequence ID" value="NZ_JBHSAF010000015.1"/>
</dbReference>
<gene>
    <name evidence="1" type="ORF">ACFOSS_14985</name>
</gene>
<dbReference type="Proteomes" id="UP001595692">
    <property type="component" value="Unassembled WGS sequence"/>
</dbReference>